<keyword evidence="3" id="KW-1185">Reference proteome</keyword>
<organism evidence="2 3">
    <name type="scientific">Haloferax sulfurifontis ATCC BAA-897</name>
    <dbReference type="NCBI Taxonomy" id="662480"/>
    <lineage>
        <taxon>Archaea</taxon>
        <taxon>Methanobacteriati</taxon>
        <taxon>Methanobacteriota</taxon>
        <taxon>Stenosarchaea group</taxon>
        <taxon>Halobacteria</taxon>
        <taxon>Halobacteriales</taxon>
        <taxon>Haloferacaceae</taxon>
        <taxon>Haloferax</taxon>
    </lineage>
</organism>
<keyword evidence="1" id="KW-0472">Membrane</keyword>
<reference evidence="2 3" key="1">
    <citation type="journal article" date="2014" name="PLoS Genet.">
        <title>Phylogenetically driven sequencing of extremely halophilic archaea reveals strategies for static and dynamic osmo-response.</title>
        <authorList>
            <person name="Becker E.A."/>
            <person name="Seitzer P.M."/>
            <person name="Tritt A."/>
            <person name="Larsen D."/>
            <person name="Krusor M."/>
            <person name="Yao A.I."/>
            <person name="Wu D."/>
            <person name="Madern D."/>
            <person name="Eisen J.A."/>
            <person name="Darling A.E."/>
            <person name="Facciotti M.T."/>
        </authorList>
    </citation>
    <scope>NUCLEOTIDE SEQUENCE [LARGE SCALE GENOMIC DNA]</scope>
    <source>
        <strain evidence="2 3">ATCC BAA-897</strain>
    </source>
</reference>
<evidence type="ECO:0000313" key="3">
    <source>
        <dbReference type="Proteomes" id="UP000011508"/>
    </source>
</evidence>
<dbReference type="AlphaFoldDB" id="M0I9X5"/>
<sequence length="115" mass="11927">MALLLVCVSTMFVAFGAFGVGDQAGVHAEPGLHKDVRETGEDLKDIEGDRQPGSSFTGGIMGAISTVTKAYELLTGAANAPGNLGFDPRLGILLGTPITFVIAFALYEAVRGREA</sequence>
<evidence type="ECO:0000256" key="1">
    <source>
        <dbReference type="SAM" id="Phobius"/>
    </source>
</evidence>
<name>M0I9X5_9EURY</name>
<keyword evidence="1" id="KW-0812">Transmembrane</keyword>
<dbReference type="Proteomes" id="UP000011508">
    <property type="component" value="Unassembled WGS sequence"/>
</dbReference>
<dbReference type="PATRIC" id="fig|662480.6.peg.2078"/>
<keyword evidence="1" id="KW-1133">Transmembrane helix</keyword>
<proteinExistence type="predicted"/>
<gene>
    <name evidence="2" type="ORF">C441_10503</name>
</gene>
<dbReference type="EMBL" id="AOLM01000019">
    <property type="protein sequence ID" value="ELZ92643.1"/>
    <property type="molecule type" value="Genomic_DNA"/>
</dbReference>
<feature type="transmembrane region" description="Helical" evidence="1">
    <location>
        <begin position="90"/>
        <end position="110"/>
    </location>
</feature>
<comment type="caution">
    <text evidence="2">The sequence shown here is derived from an EMBL/GenBank/DDBJ whole genome shotgun (WGS) entry which is preliminary data.</text>
</comment>
<evidence type="ECO:0000313" key="2">
    <source>
        <dbReference type="EMBL" id="ELZ92643.1"/>
    </source>
</evidence>
<protein>
    <submittedName>
        <fullName evidence="2">Uncharacterized protein</fullName>
    </submittedName>
</protein>
<accession>M0I9X5</accession>